<evidence type="ECO:0000256" key="1">
    <source>
        <dbReference type="SAM" id="Phobius"/>
    </source>
</evidence>
<keyword evidence="1" id="KW-0812">Transmembrane</keyword>
<proteinExistence type="predicted"/>
<protein>
    <submittedName>
        <fullName evidence="2">Membrane protein</fullName>
    </submittedName>
</protein>
<sequence length="197" mass="22400">MPVVTQLESFVDDETRTDLRRFGIRDALFLAATSAVAIGACRYFDPDWNYLGNRYGYMRYARTAATAFTLAIFGLIVTGELPLRQAIRYPGRSSILTIVLVFPFVALTDWTTIFVLLDEPLWTAIRKFVLLAFSLSDRNVPAYCAVSAWAVLVLRRDAIWSLDWIELACLAITAFWIAFALLYLFIGEFESWVEELA</sequence>
<dbReference type="PATRIC" id="fig|1263868.3.peg.4464"/>
<feature type="transmembrane region" description="Helical" evidence="1">
    <location>
        <begin position="95"/>
        <end position="117"/>
    </location>
</feature>
<keyword evidence="1" id="KW-0472">Membrane</keyword>
<organism evidence="2 3">
    <name type="scientific">Rhodopirellula europaea SH398</name>
    <dbReference type="NCBI Taxonomy" id="1263868"/>
    <lineage>
        <taxon>Bacteria</taxon>
        <taxon>Pseudomonadati</taxon>
        <taxon>Planctomycetota</taxon>
        <taxon>Planctomycetia</taxon>
        <taxon>Pirellulales</taxon>
        <taxon>Pirellulaceae</taxon>
        <taxon>Rhodopirellula</taxon>
    </lineage>
</organism>
<feature type="transmembrane region" description="Helical" evidence="1">
    <location>
        <begin position="27"/>
        <end position="45"/>
    </location>
</feature>
<gene>
    <name evidence="2" type="ORF">RESH_04120</name>
</gene>
<name>M5S183_9BACT</name>
<accession>M5S183</accession>
<keyword evidence="1" id="KW-1133">Transmembrane helix</keyword>
<dbReference type="STRING" id="1263868.RESH_04120"/>
<feature type="transmembrane region" description="Helical" evidence="1">
    <location>
        <begin position="65"/>
        <end position="83"/>
    </location>
</feature>
<feature type="transmembrane region" description="Helical" evidence="1">
    <location>
        <begin position="164"/>
        <end position="186"/>
    </location>
</feature>
<evidence type="ECO:0000313" key="2">
    <source>
        <dbReference type="EMBL" id="EMI25295.1"/>
    </source>
</evidence>
<dbReference type="Proteomes" id="UP000011996">
    <property type="component" value="Unassembled WGS sequence"/>
</dbReference>
<reference evidence="2 3" key="1">
    <citation type="journal article" date="2013" name="Mar. Genomics">
        <title>Expression of sulfatases in Rhodopirellula baltica and the diversity of sulfatases in the genus Rhodopirellula.</title>
        <authorList>
            <person name="Wegner C.E."/>
            <person name="Richter-Heitmann T."/>
            <person name="Klindworth A."/>
            <person name="Klockow C."/>
            <person name="Richter M."/>
            <person name="Achstetter T."/>
            <person name="Glockner F.O."/>
            <person name="Harder J."/>
        </authorList>
    </citation>
    <scope>NUCLEOTIDE SEQUENCE [LARGE SCALE GENOMIC DNA]</scope>
    <source>
        <strain evidence="2 3">SH398</strain>
    </source>
</reference>
<comment type="caution">
    <text evidence="2">The sequence shown here is derived from an EMBL/GenBank/DDBJ whole genome shotgun (WGS) entry which is preliminary data.</text>
</comment>
<evidence type="ECO:0000313" key="3">
    <source>
        <dbReference type="Proteomes" id="UP000011996"/>
    </source>
</evidence>
<dbReference type="AlphaFoldDB" id="M5S183"/>
<dbReference type="EMBL" id="ANOF01000128">
    <property type="protein sequence ID" value="EMI25295.1"/>
    <property type="molecule type" value="Genomic_DNA"/>
</dbReference>